<proteinExistence type="predicted"/>
<feature type="region of interest" description="Disordered" evidence="3">
    <location>
        <begin position="162"/>
        <end position="271"/>
    </location>
</feature>
<dbReference type="OrthoDB" id="1517790at2759"/>
<keyword evidence="6" id="KW-1185">Reference proteome</keyword>
<dbReference type="SMART" id="SM00446">
    <property type="entry name" value="LRRcap"/>
    <property type="match status" value="1"/>
</dbReference>
<dbReference type="InterPro" id="IPR001611">
    <property type="entry name" value="Leu-rich_rpt"/>
</dbReference>
<keyword evidence="2" id="KW-0677">Repeat</keyword>
<dbReference type="Pfam" id="PF14580">
    <property type="entry name" value="LRR_9"/>
    <property type="match status" value="1"/>
</dbReference>
<evidence type="ECO:0000313" key="6">
    <source>
        <dbReference type="Proteomes" id="UP000015354"/>
    </source>
</evidence>
<sequence>MAGVLTQNLCLQKSKVDHMQRVTKLNVCAAQLNDIGTLRHATNLEVLSLSLNEIFEIGAISNCHYLRELYLRRNQIRDINQVLHLTRLPYLEVLNLSDNPICRDPNYRRFVIAAIPSLEKLDDAEVTDEERSDALRIFPELTMFAPPPSAYADAPDGAYVAAAQASAPPQQQRRGAPAAQQAPQRQQQPPQGSAPGMRRASREASYESNNNAGRRRSRHNSTSARREANVYRAAPPAPGPAGGERRPKPQHRDAEDCGPRRGTATRAAGPSEQAVLQAVKVLCTELSPQGLDELRRFMDSVSGY</sequence>
<accession>S9U5R8</accession>
<evidence type="ECO:0000256" key="1">
    <source>
        <dbReference type="ARBA" id="ARBA00022614"/>
    </source>
</evidence>
<dbReference type="InterPro" id="IPR032675">
    <property type="entry name" value="LRR_dom_sf"/>
</dbReference>
<evidence type="ECO:0000256" key="2">
    <source>
        <dbReference type="ARBA" id="ARBA00022737"/>
    </source>
</evidence>
<feature type="compositionally biased region" description="Low complexity" evidence="3">
    <location>
        <begin position="162"/>
        <end position="196"/>
    </location>
</feature>
<dbReference type="InterPro" id="IPR055004">
    <property type="entry name" value="CFAP410_C"/>
</dbReference>
<dbReference type="InterPro" id="IPR003603">
    <property type="entry name" value="U2A'_phosphoprotein32A_C"/>
</dbReference>
<dbReference type="PROSITE" id="PS51450">
    <property type="entry name" value="LRR"/>
    <property type="match status" value="2"/>
</dbReference>
<dbReference type="PANTHER" id="PTHR18849:SF18">
    <property type="entry name" value="LEUCINE-RICH REPEAT PROTEIN (LRRP)"/>
    <property type="match status" value="1"/>
</dbReference>
<comment type="caution">
    <text evidence="5">The sequence shown here is derived from an EMBL/GenBank/DDBJ whole genome shotgun (WGS) entry which is preliminary data.</text>
</comment>
<feature type="domain" description="U2A'/phosphoprotein 32 family A C-terminal" evidence="4">
    <location>
        <begin position="104"/>
        <end position="122"/>
    </location>
</feature>
<keyword evidence="1" id="KW-0433">Leucine-rich repeat</keyword>
<organism evidence="5 6">
    <name type="scientific">Strigomonas culicis</name>
    <dbReference type="NCBI Taxonomy" id="28005"/>
    <lineage>
        <taxon>Eukaryota</taxon>
        <taxon>Discoba</taxon>
        <taxon>Euglenozoa</taxon>
        <taxon>Kinetoplastea</taxon>
        <taxon>Metakinetoplastina</taxon>
        <taxon>Trypanosomatida</taxon>
        <taxon>Trypanosomatidae</taxon>
        <taxon>Strigomonadinae</taxon>
        <taxon>Strigomonas</taxon>
    </lineage>
</organism>
<dbReference type="EMBL" id="ATMH01006320">
    <property type="protein sequence ID" value="EPY26102.1"/>
    <property type="molecule type" value="Genomic_DNA"/>
</dbReference>
<evidence type="ECO:0000256" key="3">
    <source>
        <dbReference type="SAM" id="MobiDB-lite"/>
    </source>
</evidence>
<protein>
    <submittedName>
        <fullName evidence="5">Leucine rich repeat protein</fullName>
    </submittedName>
</protein>
<dbReference type="Gene3D" id="3.80.10.10">
    <property type="entry name" value="Ribonuclease Inhibitor"/>
    <property type="match status" value="1"/>
</dbReference>
<reference evidence="5 6" key="1">
    <citation type="journal article" date="2013" name="PLoS ONE">
        <title>Predicting the Proteins of Angomonas deanei, Strigomonas culicis and Their Respective Endosymbionts Reveals New Aspects of the Trypanosomatidae Family.</title>
        <authorList>
            <person name="Motta M.C."/>
            <person name="Martins A.C."/>
            <person name="de Souza S.S."/>
            <person name="Catta-Preta C.M."/>
            <person name="Silva R."/>
            <person name="Klein C.C."/>
            <person name="de Almeida L.G."/>
            <person name="de Lima Cunha O."/>
            <person name="Ciapina L.P."/>
            <person name="Brocchi M."/>
            <person name="Colabardini A.C."/>
            <person name="de Araujo Lima B."/>
            <person name="Machado C.R."/>
            <person name="de Almeida Soares C.M."/>
            <person name="Probst C.M."/>
            <person name="de Menezes C.B."/>
            <person name="Thompson C.E."/>
            <person name="Bartholomeu D.C."/>
            <person name="Gradia D.F."/>
            <person name="Pavoni D.P."/>
            <person name="Grisard E.C."/>
            <person name="Fantinatti-Garboggini F."/>
            <person name="Marchini F.K."/>
            <person name="Rodrigues-Luiz G.F."/>
            <person name="Wagner G."/>
            <person name="Goldman G.H."/>
            <person name="Fietto J.L."/>
            <person name="Elias M.C."/>
            <person name="Goldman M.H."/>
            <person name="Sagot M.F."/>
            <person name="Pereira M."/>
            <person name="Stoco P.H."/>
            <person name="de Mendonca-Neto R.P."/>
            <person name="Teixeira S.M."/>
            <person name="Maciel T.E."/>
            <person name="de Oliveira Mendes T.A."/>
            <person name="Urmenyi T.P."/>
            <person name="de Souza W."/>
            <person name="Schenkman S."/>
            <person name="de Vasconcelos A.T."/>
        </authorList>
    </citation>
    <scope>NUCLEOTIDE SEQUENCE [LARGE SCALE GENOMIC DNA]</scope>
</reference>
<dbReference type="AlphaFoldDB" id="S9U5R8"/>
<evidence type="ECO:0000313" key="5">
    <source>
        <dbReference type="EMBL" id="EPY26102.1"/>
    </source>
</evidence>
<dbReference type="Proteomes" id="UP000015354">
    <property type="component" value="Unassembled WGS sequence"/>
</dbReference>
<dbReference type="PANTHER" id="PTHR18849">
    <property type="entry name" value="LEUCINE RICH REPEAT PROTEIN"/>
    <property type="match status" value="1"/>
</dbReference>
<evidence type="ECO:0000259" key="4">
    <source>
        <dbReference type="SMART" id="SM00446"/>
    </source>
</evidence>
<name>S9U5R8_9TRYP</name>
<dbReference type="Pfam" id="PF22800">
    <property type="entry name" value="CFAP410_C"/>
    <property type="match status" value="1"/>
</dbReference>
<feature type="compositionally biased region" description="Basic and acidic residues" evidence="3">
    <location>
        <begin position="243"/>
        <end position="259"/>
    </location>
</feature>
<dbReference type="SUPFAM" id="SSF52058">
    <property type="entry name" value="L domain-like"/>
    <property type="match status" value="1"/>
</dbReference>
<gene>
    <name evidence="5" type="ORF">STCU_06320</name>
</gene>